<evidence type="ECO:0000256" key="6">
    <source>
        <dbReference type="ARBA" id="ARBA00023163"/>
    </source>
</evidence>
<keyword evidence="6" id="KW-0804">Transcription</keyword>
<evidence type="ECO:0000256" key="2">
    <source>
        <dbReference type="ARBA" id="ARBA00009093"/>
    </source>
</evidence>
<evidence type="ECO:0000256" key="3">
    <source>
        <dbReference type="ARBA" id="ARBA00018505"/>
    </source>
</evidence>
<dbReference type="GO" id="GO:0035267">
    <property type="term" value="C:NuA4 histone acetyltransferase complex"/>
    <property type="evidence" value="ECO:0007669"/>
    <property type="project" value="TreeGrafter"/>
</dbReference>
<dbReference type="PIRSF" id="PIRSF038133">
    <property type="entry name" value="HAT_Nua4_EAF3/MRG15"/>
    <property type="match status" value="1"/>
</dbReference>
<dbReference type="STRING" id="2163413.A0A4P6XXA9"/>
<dbReference type="InterPro" id="IPR038217">
    <property type="entry name" value="MRG_C_sf"/>
</dbReference>
<dbReference type="SUPFAM" id="SSF54160">
    <property type="entry name" value="Chromo domain-like"/>
    <property type="match status" value="1"/>
</dbReference>
<dbReference type="InterPro" id="IPR016197">
    <property type="entry name" value="Chromo-like_dom_sf"/>
</dbReference>
<keyword evidence="5" id="KW-0805">Transcription regulation</keyword>
<dbReference type="GO" id="GO:0032221">
    <property type="term" value="C:Rpd3S complex"/>
    <property type="evidence" value="ECO:0007669"/>
    <property type="project" value="TreeGrafter"/>
</dbReference>
<name>A0A4P6XXA9_9ASCO</name>
<evidence type="ECO:0000256" key="8">
    <source>
        <dbReference type="SAM" id="MobiDB-lite"/>
    </source>
</evidence>
<evidence type="ECO:0000256" key="1">
    <source>
        <dbReference type="ARBA" id="ARBA00004123"/>
    </source>
</evidence>
<sequence length="331" mass="37961">METDHRNFVPGSRVLAYHGPLVYEAKVLKYHEVGLAVVDVEEDKSEPLAKNKIPAFLLDKNAYFLHYKGWNPKWDEWVSSERIIEFNNDNLGLSRELRNARKKTVERLDLGKEAKAEAAEQKIRRGKKKDSSEALKRSIDASREPSRSNGTSRKRHKTETRSGYEIMLPFSPKLKCIMVDDWEIVTKDRKVIDPETTTPVADILKKYLEWKSARQSEELSRTTNEAVSGLKVLFDETFGVDLLYKFERLQYSELLRTRKSACASAIYGVEHLLRLLISLPGRVAQTTMDAVSVNIMMSQMSQLLDYIDENMATLGSSYMNVSSQYDRVARV</sequence>
<feature type="region of interest" description="Disordered" evidence="8">
    <location>
        <begin position="119"/>
        <end position="160"/>
    </location>
</feature>
<evidence type="ECO:0000313" key="11">
    <source>
        <dbReference type="EMBL" id="QBM90801.1"/>
    </source>
</evidence>
<feature type="domain" description="MRG" evidence="9">
    <location>
        <begin position="154"/>
        <end position="313"/>
    </location>
</feature>
<evidence type="ECO:0000256" key="5">
    <source>
        <dbReference type="ARBA" id="ARBA00023015"/>
    </source>
</evidence>
<dbReference type="Pfam" id="PF05712">
    <property type="entry name" value="MRG"/>
    <property type="match status" value="1"/>
</dbReference>
<dbReference type="InterPro" id="IPR008676">
    <property type="entry name" value="MRG"/>
</dbReference>
<proteinExistence type="inferred from homology"/>
<dbReference type="PANTHER" id="PTHR10880:SF15">
    <property type="entry name" value="MSL COMPLEX SUBUNIT 3"/>
    <property type="match status" value="1"/>
</dbReference>
<feature type="compositionally biased region" description="Basic and acidic residues" evidence="8">
    <location>
        <begin position="119"/>
        <end position="146"/>
    </location>
</feature>
<keyword evidence="7" id="KW-0539">Nucleus</keyword>
<feature type="domain" description="MSL3 chromodomain-like" evidence="10">
    <location>
        <begin position="61"/>
        <end position="98"/>
    </location>
</feature>
<dbReference type="GO" id="GO:0006325">
    <property type="term" value="P:chromatin organization"/>
    <property type="evidence" value="ECO:0007669"/>
    <property type="project" value="UniProtKB-KW"/>
</dbReference>
<organism evidence="11 12">
    <name type="scientific">Metschnikowia aff. pulcherrima</name>
    <dbReference type="NCBI Taxonomy" id="2163413"/>
    <lineage>
        <taxon>Eukaryota</taxon>
        <taxon>Fungi</taxon>
        <taxon>Dikarya</taxon>
        <taxon>Ascomycota</taxon>
        <taxon>Saccharomycotina</taxon>
        <taxon>Pichiomycetes</taxon>
        <taxon>Metschnikowiaceae</taxon>
        <taxon>Metschnikowia</taxon>
    </lineage>
</organism>
<accession>A0A4P6XXA9</accession>
<evidence type="ECO:0000256" key="4">
    <source>
        <dbReference type="ARBA" id="ARBA00022853"/>
    </source>
</evidence>
<evidence type="ECO:0000313" key="12">
    <source>
        <dbReference type="Proteomes" id="UP000292447"/>
    </source>
</evidence>
<dbReference type="InterPro" id="IPR026541">
    <property type="entry name" value="MRG_dom"/>
</dbReference>
<dbReference type="Pfam" id="PF22732">
    <property type="entry name" value="MSL3_chromo-like"/>
    <property type="match status" value="1"/>
</dbReference>
<comment type="similarity">
    <text evidence="2">Belongs to the MRG family.</text>
</comment>
<evidence type="ECO:0000259" key="10">
    <source>
        <dbReference type="Pfam" id="PF22732"/>
    </source>
</evidence>
<dbReference type="InterPro" id="IPR053820">
    <property type="entry name" value="MSL3_chromo-like"/>
</dbReference>
<keyword evidence="4" id="KW-0156">Chromatin regulator</keyword>
<dbReference type="GO" id="GO:0006355">
    <property type="term" value="P:regulation of DNA-templated transcription"/>
    <property type="evidence" value="ECO:0007669"/>
    <property type="project" value="InterPro"/>
</dbReference>
<dbReference type="PROSITE" id="PS51640">
    <property type="entry name" value="MRG"/>
    <property type="match status" value="1"/>
</dbReference>
<dbReference type="EMBL" id="CP034461">
    <property type="protein sequence ID" value="QBM90801.1"/>
    <property type="molecule type" value="Genomic_DNA"/>
</dbReference>
<dbReference type="Proteomes" id="UP000292447">
    <property type="component" value="Chromosome VI"/>
</dbReference>
<keyword evidence="12" id="KW-1185">Reference proteome</keyword>
<evidence type="ECO:0000256" key="7">
    <source>
        <dbReference type="ARBA" id="ARBA00023242"/>
    </source>
</evidence>
<dbReference type="Gene3D" id="1.10.274.30">
    <property type="entry name" value="MRG domain"/>
    <property type="match status" value="1"/>
</dbReference>
<comment type="subcellular location">
    <subcellularLocation>
        <location evidence="1">Nucleus</location>
    </subcellularLocation>
</comment>
<gene>
    <name evidence="11" type="primary">MPUL0F03880</name>
    <name evidence="11" type="ORF">METSCH_F03880</name>
</gene>
<evidence type="ECO:0000259" key="9">
    <source>
        <dbReference type="Pfam" id="PF05712"/>
    </source>
</evidence>
<dbReference type="PANTHER" id="PTHR10880">
    <property type="entry name" value="MORTALITY FACTOR 4-LIKE PROTEIN"/>
    <property type="match status" value="1"/>
</dbReference>
<protein>
    <recommendedName>
        <fullName evidence="3">Chromatin modification-related protein EAF3</fullName>
    </recommendedName>
</protein>
<dbReference type="AlphaFoldDB" id="A0A4P6XXA9"/>
<reference evidence="12" key="1">
    <citation type="submission" date="2019-03" db="EMBL/GenBank/DDBJ databases">
        <title>Snf2 controls pulcherriminic acid biosynthesis and connects pigmentation and antifungal activity of the yeast Metschnikowia pulcherrima.</title>
        <authorList>
            <person name="Gore-Lloyd D."/>
            <person name="Sumann I."/>
            <person name="Brachmann A.O."/>
            <person name="Schneeberger K."/>
            <person name="Ortiz-Merino R.A."/>
            <person name="Moreno-Beltran M."/>
            <person name="Schlaefli M."/>
            <person name="Kirner P."/>
            <person name="Santos Kron A."/>
            <person name="Wolfe K.H."/>
            <person name="Piel J."/>
            <person name="Ahrens C.H."/>
            <person name="Henk D."/>
            <person name="Freimoser F.M."/>
        </authorList>
    </citation>
    <scope>NUCLEOTIDE SEQUENCE [LARGE SCALE GENOMIC DNA]</scope>
    <source>
        <strain evidence="12">APC 1.2</strain>
    </source>
</reference>
<dbReference type="Gene3D" id="2.30.30.140">
    <property type="match status" value="1"/>
</dbReference>